<dbReference type="CDD" id="cd11660">
    <property type="entry name" value="SANT_TRF"/>
    <property type="match status" value="1"/>
</dbReference>
<dbReference type="Pfam" id="PF00249">
    <property type="entry name" value="Myb_DNA-binding"/>
    <property type="match status" value="1"/>
</dbReference>
<dbReference type="PROSITE" id="PS51294">
    <property type="entry name" value="HTH_MYB"/>
    <property type="match status" value="1"/>
</dbReference>
<dbReference type="PROSITE" id="PS50090">
    <property type="entry name" value="MYB_LIKE"/>
    <property type="match status" value="1"/>
</dbReference>
<dbReference type="Proteomes" id="UP001642409">
    <property type="component" value="Unassembled WGS sequence"/>
</dbReference>
<feature type="transmembrane region" description="Helical" evidence="1">
    <location>
        <begin position="6"/>
        <end position="27"/>
    </location>
</feature>
<keyword evidence="1" id="KW-0472">Membrane</keyword>
<feature type="domain" description="Myb-like" evidence="2">
    <location>
        <begin position="64"/>
        <end position="115"/>
    </location>
</feature>
<evidence type="ECO:0000256" key="1">
    <source>
        <dbReference type="SAM" id="Phobius"/>
    </source>
</evidence>
<dbReference type="InterPro" id="IPR017884">
    <property type="entry name" value="SANT_dom"/>
</dbReference>
<evidence type="ECO:0000313" key="6">
    <source>
        <dbReference type="EMBL" id="CAL6023289.1"/>
    </source>
</evidence>
<dbReference type="SMART" id="SM00717">
    <property type="entry name" value="SANT"/>
    <property type="match status" value="1"/>
</dbReference>
<feature type="domain" description="SANT" evidence="3">
    <location>
        <begin position="67"/>
        <end position="121"/>
    </location>
</feature>
<dbReference type="AlphaFoldDB" id="A0AA86NQV7"/>
<dbReference type="GO" id="GO:0003677">
    <property type="term" value="F:DNA binding"/>
    <property type="evidence" value="ECO:0007669"/>
    <property type="project" value="UniProtKB-KW"/>
</dbReference>
<dbReference type="EMBL" id="CATOUU010000302">
    <property type="protein sequence ID" value="CAI9924047.1"/>
    <property type="molecule type" value="Genomic_DNA"/>
</dbReference>
<feature type="domain" description="HTH myb-type" evidence="4">
    <location>
        <begin position="64"/>
        <end position="118"/>
    </location>
</feature>
<dbReference type="Gene3D" id="1.10.10.60">
    <property type="entry name" value="Homeodomain-like"/>
    <property type="match status" value="1"/>
</dbReference>
<reference evidence="5" key="1">
    <citation type="submission" date="2023-06" db="EMBL/GenBank/DDBJ databases">
        <authorList>
            <person name="Kurt Z."/>
        </authorList>
    </citation>
    <scope>NUCLEOTIDE SEQUENCE</scope>
</reference>
<dbReference type="InterPro" id="IPR009057">
    <property type="entry name" value="Homeodomain-like_sf"/>
</dbReference>
<sequence>MLALFVIFNSEVPCVCILIILVPIPLARKDLAVNYPFRSTHQTMTSQTQHAQNYVQQPPIQYTRSDISCQQWTSEEIEQLKRAYKIHGSNWILISKQFFPNRTPNQLKCKFNYVNRQERKRDDLKMLDDILQAVLNPK</sequence>
<dbReference type="EMBL" id="CAXDID020000093">
    <property type="protein sequence ID" value="CAL6023289.1"/>
    <property type="molecule type" value="Genomic_DNA"/>
</dbReference>
<keyword evidence="1" id="KW-0812">Transmembrane</keyword>
<comment type="caution">
    <text evidence="5">The sequence shown here is derived from an EMBL/GenBank/DDBJ whole genome shotgun (WGS) entry which is preliminary data.</text>
</comment>
<evidence type="ECO:0000313" key="5">
    <source>
        <dbReference type="EMBL" id="CAI9924047.1"/>
    </source>
</evidence>
<keyword evidence="7" id="KW-1185">Reference proteome</keyword>
<accession>A0AA86NQV7</accession>
<dbReference type="PROSITE" id="PS51293">
    <property type="entry name" value="SANT"/>
    <property type="match status" value="1"/>
</dbReference>
<gene>
    <name evidence="5" type="ORF">HINF_LOCUS11692</name>
    <name evidence="6" type="ORF">HINF_LOCUS29060</name>
</gene>
<dbReference type="InterPro" id="IPR001005">
    <property type="entry name" value="SANT/Myb"/>
</dbReference>
<dbReference type="SUPFAM" id="SSF46689">
    <property type="entry name" value="Homeodomain-like"/>
    <property type="match status" value="1"/>
</dbReference>
<dbReference type="InterPro" id="IPR017930">
    <property type="entry name" value="Myb_dom"/>
</dbReference>
<protein>
    <submittedName>
        <fullName evidence="5">Myb-like DNA-binding domain-containing protein</fullName>
    </submittedName>
    <submittedName>
        <fullName evidence="6">Myb-like_DNA-binding domain-containing protein</fullName>
    </submittedName>
</protein>
<name>A0AA86NQV7_9EUKA</name>
<keyword evidence="1" id="KW-1133">Transmembrane helix</keyword>
<organism evidence="5">
    <name type="scientific">Hexamita inflata</name>
    <dbReference type="NCBI Taxonomy" id="28002"/>
    <lineage>
        <taxon>Eukaryota</taxon>
        <taxon>Metamonada</taxon>
        <taxon>Diplomonadida</taxon>
        <taxon>Hexamitidae</taxon>
        <taxon>Hexamitinae</taxon>
        <taxon>Hexamita</taxon>
    </lineage>
</organism>
<evidence type="ECO:0000259" key="4">
    <source>
        <dbReference type="PROSITE" id="PS51294"/>
    </source>
</evidence>
<keyword evidence="5" id="KW-0238">DNA-binding</keyword>
<proteinExistence type="predicted"/>
<reference evidence="6 7" key="2">
    <citation type="submission" date="2024-07" db="EMBL/GenBank/DDBJ databases">
        <authorList>
            <person name="Akdeniz Z."/>
        </authorList>
    </citation>
    <scope>NUCLEOTIDE SEQUENCE [LARGE SCALE GENOMIC DNA]</scope>
</reference>
<evidence type="ECO:0000259" key="3">
    <source>
        <dbReference type="PROSITE" id="PS51293"/>
    </source>
</evidence>
<evidence type="ECO:0000313" key="7">
    <source>
        <dbReference type="Proteomes" id="UP001642409"/>
    </source>
</evidence>
<evidence type="ECO:0000259" key="2">
    <source>
        <dbReference type="PROSITE" id="PS50090"/>
    </source>
</evidence>